<accession>A0A9P4WWF6</accession>
<evidence type="ECO:0000313" key="2">
    <source>
        <dbReference type="Proteomes" id="UP000758155"/>
    </source>
</evidence>
<proteinExistence type="predicted"/>
<keyword evidence="2" id="KW-1185">Reference proteome</keyword>
<evidence type="ECO:0000313" key="1">
    <source>
        <dbReference type="EMBL" id="KAF3043740.1"/>
    </source>
</evidence>
<dbReference type="PANTHER" id="PTHR42030">
    <property type="entry name" value="DRBM DOMAIN-CONTAINING PROTEIN"/>
    <property type="match status" value="1"/>
</dbReference>
<dbReference type="PANTHER" id="PTHR42030:SF1">
    <property type="entry name" value="DRBM DOMAIN-CONTAINING PROTEIN"/>
    <property type="match status" value="1"/>
</dbReference>
<dbReference type="CDD" id="cd00048">
    <property type="entry name" value="DSRM_SF"/>
    <property type="match status" value="1"/>
</dbReference>
<protein>
    <submittedName>
        <fullName evidence="1">Uncharacterized protein</fullName>
    </submittedName>
</protein>
<dbReference type="OrthoDB" id="5418749at2759"/>
<dbReference type="EMBL" id="SWKV01000011">
    <property type="protein sequence ID" value="KAF3043740.1"/>
    <property type="molecule type" value="Genomic_DNA"/>
</dbReference>
<name>A0A9P4WWF6_9PLEO</name>
<sequence>MAHVEPWTHRLKQFCQEKNIGEIVYQDVSDRRGGRTAWSTIAVINNIQYPARFWYDGSRMEQAKEDAAEFAFGILKEAHEKQRQSASHYQHSLAT</sequence>
<organism evidence="1 2">
    <name type="scientific">Didymella heteroderae</name>
    <dbReference type="NCBI Taxonomy" id="1769908"/>
    <lineage>
        <taxon>Eukaryota</taxon>
        <taxon>Fungi</taxon>
        <taxon>Dikarya</taxon>
        <taxon>Ascomycota</taxon>
        <taxon>Pezizomycotina</taxon>
        <taxon>Dothideomycetes</taxon>
        <taxon>Pleosporomycetidae</taxon>
        <taxon>Pleosporales</taxon>
        <taxon>Pleosporineae</taxon>
        <taxon>Didymellaceae</taxon>
        <taxon>Didymella</taxon>
    </lineage>
</organism>
<reference evidence="1" key="1">
    <citation type="submission" date="2019-04" db="EMBL/GenBank/DDBJ databases">
        <title>Sequencing of skin fungus with MAO and IRED activity.</title>
        <authorList>
            <person name="Marsaioli A.J."/>
            <person name="Bonatto J.M.C."/>
            <person name="Reis Junior O."/>
        </authorList>
    </citation>
    <scope>NUCLEOTIDE SEQUENCE</scope>
    <source>
        <strain evidence="1">28M1</strain>
    </source>
</reference>
<dbReference type="AlphaFoldDB" id="A0A9P4WWF6"/>
<comment type="caution">
    <text evidence="1">The sequence shown here is derived from an EMBL/GenBank/DDBJ whole genome shotgun (WGS) entry which is preliminary data.</text>
</comment>
<dbReference type="SUPFAM" id="SSF54768">
    <property type="entry name" value="dsRNA-binding domain-like"/>
    <property type="match status" value="1"/>
</dbReference>
<gene>
    <name evidence="1" type="ORF">E8E12_009265</name>
</gene>
<dbReference type="Proteomes" id="UP000758155">
    <property type="component" value="Unassembled WGS sequence"/>
</dbReference>
<dbReference type="Gene3D" id="3.30.160.20">
    <property type="match status" value="1"/>
</dbReference>